<protein>
    <recommendedName>
        <fullName evidence="4">DUF4402 domain-containing protein</fullName>
    </recommendedName>
</protein>
<dbReference type="EMBL" id="QZFU01000019">
    <property type="protein sequence ID" value="RJO75155.1"/>
    <property type="molecule type" value="Genomic_DNA"/>
</dbReference>
<evidence type="ECO:0008006" key="4">
    <source>
        <dbReference type="Google" id="ProtNLM"/>
    </source>
</evidence>
<feature type="signal peptide" evidence="1">
    <location>
        <begin position="1"/>
        <end position="32"/>
    </location>
</feature>
<proteinExistence type="predicted"/>
<accession>A0A3A4KAT6</accession>
<keyword evidence="3" id="KW-1185">Reference proteome</keyword>
<dbReference type="Proteomes" id="UP000266677">
    <property type="component" value="Unassembled WGS sequence"/>
</dbReference>
<keyword evidence="1" id="KW-0732">Signal</keyword>
<dbReference type="AlphaFoldDB" id="A0A3A4KAT6"/>
<reference evidence="2 3" key="1">
    <citation type="submission" date="2018-09" db="EMBL/GenBank/DDBJ databases">
        <title>YIM PH21274 draft genome.</title>
        <authorList>
            <person name="Miao C."/>
        </authorList>
    </citation>
    <scope>NUCLEOTIDE SEQUENCE [LARGE SCALE GENOMIC DNA]</scope>
    <source>
        <strain evidence="2 3">YIM PH 21724</strain>
    </source>
</reference>
<evidence type="ECO:0000256" key="1">
    <source>
        <dbReference type="SAM" id="SignalP"/>
    </source>
</evidence>
<organism evidence="2 3">
    <name type="scientific">Nocardia panacis</name>
    <dbReference type="NCBI Taxonomy" id="2340916"/>
    <lineage>
        <taxon>Bacteria</taxon>
        <taxon>Bacillati</taxon>
        <taxon>Actinomycetota</taxon>
        <taxon>Actinomycetes</taxon>
        <taxon>Mycobacteriales</taxon>
        <taxon>Nocardiaceae</taxon>
        <taxon>Nocardia</taxon>
    </lineage>
</organism>
<evidence type="ECO:0000313" key="3">
    <source>
        <dbReference type="Proteomes" id="UP000266677"/>
    </source>
</evidence>
<feature type="chain" id="PRO_5017458898" description="DUF4402 domain-containing protein" evidence="1">
    <location>
        <begin position="33"/>
        <end position="155"/>
    </location>
</feature>
<evidence type="ECO:0000313" key="2">
    <source>
        <dbReference type="EMBL" id="RJO75155.1"/>
    </source>
</evidence>
<name>A0A3A4KAT6_9NOCA</name>
<sequence>MTKTFAYYSFSALATIALASAAVIGGGPVAMAGPVPGSEKVCTITYPTPDDFNVEASSDAYAVPHGDGTLDLILVTDSHSDVGYEQHFTVTWANIDTSRNGQADVTAQVRGSSTTLVVPGVATKPGKVAFVLGAHNHGSAQNYTNGDCSVTYTVR</sequence>
<comment type="caution">
    <text evidence="2">The sequence shown here is derived from an EMBL/GenBank/DDBJ whole genome shotgun (WGS) entry which is preliminary data.</text>
</comment>
<gene>
    <name evidence="2" type="ORF">D5S18_17465</name>
</gene>